<evidence type="ECO:0000256" key="8">
    <source>
        <dbReference type="ARBA" id="ARBA00023016"/>
    </source>
</evidence>
<dbReference type="Gene3D" id="1.20.5.5270">
    <property type="match status" value="1"/>
</dbReference>
<dbReference type="InterPro" id="IPR054594">
    <property type="entry name" value="Lon_lid"/>
</dbReference>
<dbReference type="SUPFAM" id="SSF52540">
    <property type="entry name" value="P-loop containing nucleoside triphosphate hydrolases"/>
    <property type="match status" value="1"/>
</dbReference>
<dbReference type="PIRSF" id="PIRSF001174">
    <property type="entry name" value="Lon_proteas"/>
    <property type="match status" value="1"/>
</dbReference>
<dbReference type="EMBL" id="PQVF01000013">
    <property type="protein sequence ID" value="POY35207.1"/>
    <property type="molecule type" value="Genomic_DNA"/>
</dbReference>
<comment type="induction">
    <text evidence="9">By heat shock.</text>
</comment>
<dbReference type="EC" id="3.4.21.53" evidence="9 10"/>
<keyword evidence="6 9" id="KW-0720">Serine protease</keyword>
<reference evidence="17 18" key="1">
    <citation type="submission" date="2018-01" db="EMBL/GenBank/DDBJ databases">
        <authorList>
            <person name="Gaut B.S."/>
            <person name="Morton B.R."/>
            <person name="Clegg M.T."/>
            <person name="Duvall M.R."/>
        </authorList>
    </citation>
    <scope>NUCLEOTIDE SEQUENCE [LARGE SCALE GENOMIC DNA]</scope>
    <source>
        <strain evidence="17 18">HR-AV</strain>
    </source>
</reference>
<evidence type="ECO:0000256" key="4">
    <source>
        <dbReference type="ARBA" id="ARBA00022741"/>
    </source>
</evidence>
<dbReference type="InterPro" id="IPR014721">
    <property type="entry name" value="Ribsml_uS5_D2-typ_fold_subgr"/>
</dbReference>
<dbReference type="SUPFAM" id="SSF88697">
    <property type="entry name" value="PUA domain-like"/>
    <property type="match status" value="1"/>
</dbReference>
<keyword evidence="3 9" id="KW-0645">Protease</keyword>
<evidence type="ECO:0000259" key="16">
    <source>
        <dbReference type="PROSITE" id="PS51787"/>
    </source>
</evidence>
<dbReference type="GO" id="GO:0043565">
    <property type="term" value="F:sequence-specific DNA binding"/>
    <property type="evidence" value="ECO:0007669"/>
    <property type="project" value="UniProtKB-UniRule"/>
</dbReference>
<evidence type="ECO:0000256" key="9">
    <source>
        <dbReference type="HAMAP-Rule" id="MF_01973"/>
    </source>
</evidence>
<evidence type="ECO:0000256" key="13">
    <source>
        <dbReference type="PROSITE-ProRule" id="PRU01122"/>
    </source>
</evidence>
<feature type="binding site" evidence="9 12">
    <location>
        <begin position="389"/>
        <end position="396"/>
    </location>
    <ligand>
        <name>ATP</name>
        <dbReference type="ChEBI" id="CHEBI:30616"/>
    </ligand>
</feature>
<feature type="domain" description="Lon N-terminal" evidence="16">
    <location>
        <begin position="44"/>
        <end position="238"/>
    </location>
</feature>
<comment type="similarity">
    <text evidence="9 10 13 14">Belongs to the peptidase S16 family.</text>
</comment>
<keyword evidence="5 9" id="KW-0378">Hydrolase</keyword>
<keyword evidence="2 9" id="KW-0963">Cytoplasm</keyword>
<dbReference type="PROSITE" id="PS51787">
    <property type="entry name" value="LON_N"/>
    <property type="match status" value="1"/>
</dbReference>
<dbReference type="InterPro" id="IPR003593">
    <property type="entry name" value="AAA+_ATPase"/>
</dbReference>
<evidence type="ECO:0000313" key="17">
    <source>
        <dbReference type="EMBL" id="POY35207.1"/>
    </source>
</evidence>
<organism evidence="17 18">
    <name type="scientific">Solitalea longa</name>
    <dbReference type="NCBI Taxonomy" id="2079460"/>
    <lineage>
        <taxon>Bacteria</taxon>
        <taxon>Pseudomonadati</taxon>
        <taxon>Bacteroidota</taxon>
        <taxon>Sphingobacteriia</taxon>
        <taxon>Sphingobacteriales</taxon>
        <taxon>Sphingobacteriaceae</taxon>
        <taxon>Solitalea</taxon>
    </lineage>
</organism>
<comment type="subunit">
    <text evidence="9 10">Homohexamer. Organized in a ring with a central cavity.</text>
</comment>
<dbReference type="RefSeq" id="WP_103790295.1">
    <property type="nucleotide sequence ID" value="NZ_PQVF01000013.1"/>
</dbReference>
<dbReference type="PROSITE" id="PS51786">
    <property type="entry name" value="LON_PROTEOLYTIC"/>
    <property type="match status" value="1"/>
</dbReference>
<dbReference type="InterPro" id="IPR027417">
    <property type="entry name" value="P-loop_NTPase"/>
</dbReference>
<dbReference type="PANTHER" id="PTHR10046">
    <property type="entry name" value="ATP DEPENDENT LON PROTEASE FAMILY MEMBER"/>
    <property type="match status" value="1"/>
</dbReference>
<feature type="active site" evidence="9 11">
    <location>
        <position position="755"/>
    </location>
</feature>
<dbReference type="GO" id="GO:0006515">
    <property type="term" value="P:protein quality control for misfolded or incompletely synthesized proteins"/>
    <property type="evidence" value="ECO:0007669"/>
    <property type="project" value="UniProtKB-UniRule"/>
</dbReference>
<keyword evidence="4 9" id="KW-0547">Nucleotide-binding</keyword>
<dbReference type="InterPro" id="IPR003111">
    <property type="entry name" value="Lon_prtase_N"/>
</dbReference>
<gene>
    <name evidence="9 17" type="primary">lon</name>
    <name evidence="17" type="ORF">C3K47_16655</name>
</gene>
<dbReference type="InterPro" id="IPR027065">
    <property type="entry name" value="Lon_Prtase"/>
</dbReference>
<dbReference type="InterPro" id="IPR046336">
    <property type="entry name" value="Lon_prtase_N_sf"/>
</dbReference>
<dbReference type="Gene3D" id="3.30.230.10">
    <property type="match status" value="1"/>
</dbReference>
<dbReference type="FunFam" id="1.20.5.5270:FF:000002">
    <property type="entry name" value="Lon protease homolog"/>
    <property type="match status" value="1"/>
</dbReference>
<dbReference type="Pfam" id="PF00004">
    <property type="entry name" value="AAA"/>
    <property type="match status" value="1"/>
</dbReference>
<comment type="function">
    <text evidence="9">ATP-dependent serine protease that mediates the selective degradation of mutant and abnormal proteins as well as certain short-lived regulatory proteins. Required for cellular homeostasis and for survival from DNA damage and developmental changes induced by stress. Degrades polypeptides processively to yield small peptide fragments that are 5 to 10 amino acids long. Binds to DNA in a double-stranded, site-specific manner.</text>
</comment>
<evidence type="ECO:0000259" key="15">
    <source>
        <dbReference type="PROSITE" id="PS51786"/>
    </source>
</evidence>
<evidence type="ECO:0000256" key="12">
    <source>
        <dbReference type="PIRSR" id="PIRSR001174-2"/>
    </source>
</evidence>
<dbReference type="GO" id="GO:0004252">
    <property type="term" value="F:serine-type endopeptidase activity"/>
    <property type="evidence" value="ECO:0007669"/>
    <property type="project" value="UniProtKB-UniRule"/>
</dbReference>
<feature type="active site" evidence="9 11">
    <location>
        <position position="712"/>
    </location>
</feature>
<evidence type="ECO:0000256" key="14">
    <source>
        <dbReference type="RuleBase" id="RU000591"/>
    </source>
</evidence>
<dbReference type="InterPro" id="IPR020568">
    <property type="entry name" value="Ribosomal_Su5_D2-typ_SF"/>
</dbReference>
<dbReference type="Pfam" id="PF02190">
    <property type="entry name" value="LON_substr_bdg"/>
    <property type="match status" value="1"/>
</dbReference>
<evidence type="ECO:0000256" key="7">
    <source>
        <dbReference type="ARBA" id="ARBA00022840"/>
    </source>
</evidence>
<name>A0A2S4ZYY6_9SPHI</name>
<protein>
    <recommendedName>
        <fullName evidence="9 10">Lon protease</fullName>
        <ecNumber evidence="9 10">3.4.21.53</ecNumber>
    </recommendedName>
    <alternativeName>
        <fullName evidence="9">ATP-dependent protease La</fullName>
    </alternativeName>
</protein>
<comment type="subcellular location">
    <subcellularLocation>
        <location evidence="1 9 10">Cytoplasm</location>
    </subcellularLocation>
</comment>
<dbReference type="Pfam" id="PF05362">
    <property type="entry name" value="Lon_C"/>
    <property type="match status" value="1"/>
</dbReference>
<feature type="domain" description="Lon proteolytic" evidence="15">
    <location>
        <begin position="625"/>
        <end position="806"/>
    </location>
</feature>
<evidence type="ECO:0000256" key="1">
    <source>
        <dbReference type="ARBA" id="ARBA00004496"/>
    </source>
</evidence>
<sequence>MSIFDPFDINRRVESMITEETEFFPLMTPEDEEEMNREELPEVLPILPLRNTVLFPGVVIPITVGRDKSIKLIKEAYKSDKIIGVVSQKNVGVEDPTPDDLNTIGTVAYIIKTLQMPDGNTTVIIQGKRRFTMGEMIQSEPYFKANIKLFEEPKASDDKEFKALISSLKELSTQIIQNSPNIPSEAAFAIKNIESPSFLINFICSNMNAEVGEKQALLEETTINKRAEMVLEHLTKELQMLELKNQIQSKVRVDLDKQQREYFLHQQLKTIQEELGGNTPDLEVQNLRERAQKKKWSKEVSEHFGKELEKLARMNPAAAEYSVITNYLELLLDLPWNDYTKDNFDLKRAKKILDKDHFGLEKVKDRILEYIAVLKLKHDMKAPILCLVGPPGVGKTSLGKSIAKAVGRKYVRMALGGVRDEAEIRGHRKTYIGAMPGRVIQSLKKAKSANPVFVLDEIDKVGNDFRGDPSSALLEVLDPEQNNAFYDHYVELDFDLSNVMFIATANSLGSIHPALRDRMEIIEVNGYTVEEKVQIAKKYLVPKQLEAHGLKPKDVTVKSSIIEKLIEDYTRESGVRSLEKKVATLVRGVAKSVALEEEYNTTLTEKDVEKILGPSIFDKDEYEDNSVAGVVTGLAWTQVGGDILFIETSISPGKGKLTLTGSLGDVMKESAVIALAYLRANGKKFGIDPRLFDLWDVHVHVPAGAVPKDGPSAGITMLTSLSSAFTQQKVRSQLAMTGEITLRGKVLPVGGIKEKILAAKRAGIKEVIMCKTNRKDVEEINPDYIKDMKFHYVSEMKEVIDFALLKEKVDHPFDMTIKEEVKPVIAN</sequence>
<comment type="caution">
    <text evidence="17">The sequence shown here is derived from an EMBL/GenBank/DDBJ whole genome shotgun (WGS) entry which is preliminary data.</text>
</comment>
<dbReference type="Gene3D" id="1.10.8.60">
    <property type="match status" value="1"/>
</dbReference>
<dbReference type="CDD" id="cd19500">
    <property type="entry name" value="RecA-like_Lon"/>
    <property type="match status" value="1"/>
</dbReference>
<dbReference type="HAMAP" id="MF_01973">
    <property type="entry name" value="lon_bact"/>
    <property type="match status" value="1"/>
</dbReference>
<evidence type="ECO:0000256" key="2">
    <source>
        <dbReference type="ARBA" id="ARBA00022490"/>
    </source>
</evidence>
<evidence type="ECO:0000256" key="10">
    <source>
        <dbReference type="PIRNR" id="PIRNR001174"/>
    </source>
</evidence>
<dbReference type="Gene3D" id="1.20.58.1480">
    <property type="match status" value="1"/>
</dbReference>
<dbReference type="InterPro" id="IPR004815">
    <property type="entry name" value="Lon_bac/euk-typ"/>
</dbReference>
<dbReference type="InterPro" id="IPR015947">
    <property type="entry name" value="PUA-like_sf"/>
</dbReference>
<dbReference type="Gene3D" id="3.40.50.300">
    <property type="entry name" value="P-loop containing nucleotide triphosphate hydrolases"/>
    <property type="match status" value="1"/>
</dbReference>
<dbReference type="GO" id="GO:0005737">
    <property type="term" value="C:cytoplasm"/>
    <property type="evidence" value="ECO:0007669"/>
    <property type="project" value="UniProtKB-SubCell"/>
</dbReference>
<dbReference type="InterPro" id="IPR003959">
    <property type="entry name" value="ATPase_AAA_core"/>
</dbReference>
<dbReference type="GO" id="GO:0034605">
    <property type="term" value="P:cellular response to heat"/>
    <property type="evidence" value="ECO:0007669"/>
    <property type="project" value="UniProtKB-UniRule"/>
</dbReference>
<dbReference type="GO" id="GO:0016887">
    <property type="term" value="F:ATP hydrolysis activity"/>
    <property type="evidence" value="ECO:0007669"/>
    <property type="project" value="UniProtKB-UniRule"/>
</dbReference>
<accession>A0A2S4ZYY6</accession>
<dbReference type="Gene3D" id="2.30.130.40">
    <property type="entry name" value="LON domain-like"/>
    <property type="match status" value="1"/>
</dbReference>
<dbReference type="OrthoDB" id="9803599at2"/>
<dbReference type="NCBIfam" id="TIGR00763">
    <property type="entry name" value="lon"/>
    <property type="match status" value="1"/>
</dbReference>
<dbReference type="Proteomes" id="UP000236893">
    <property type="component" value="Unassembled WGS sequence"/>
</dbReference>
<keyword evidence="7 9" id="KW-0067">ATP-binding</keyword>
<evidence type="ECO:0000313" key="18">
    <source>
        <dbReference type="Proteomes" id="UP000236893"/>
    </source>
</evidence>
<dbReference type="AlphaFoldDB" id="A0A2S4ZYY6"/>
<proteinExistence type="evidence at transcript level"/>
<keyword evidence="8 9" id="KW-0346">Stress response</keyword>
<dbReference type="GO" id="GO:0005524">
    <property type="term" value="F:ATP binding"/>
    <property type="evidence" value="ECO:0007669"/>
    <property type="project" value="UniProtKB-UniRule"/>
</dbReference>
<dbReference type="SUPFAM" id="SSF54211">
    <property type="entry name" value="Ribosomal protein S5 domain 2-like"/>
    <property type="match status" value="1"/>
</dbReference>
<dbReference type="GO" id="GO:0004176">
    <property type="term" value="F:ATP-dependent peptidase activity"/>
    <property type="evidence" value="ECO:0007669"/>
    <property type="project" value="UniProtKB-UniRule"/>
</dbReference>
<evidence type="ECO:0000256" key="5">
    <source>
        <dbReference type="ARBA" id="ARBA00022801"/>
    </source>
</evidence>
<dbReference type="FunFam" id="3.40.50.300:FF:000382">
    <property type="entry name" value="Lon protease homolog 2, peroxisomal"/>
    <property type="match status" value="1"/>
</dbReference>
<evidence type="ECO:0000256" key="11">
    <source>
        <dbReference type="PIRSR" id="PIRSR001174-1"/>
    </source>
</evidence>
<dbReference type="SMART" id="SM00464">
    <property type="entry name" value="LON"/>
    <property type="match status" value="1"/>
</dbReference>
<dbReference type="PROSITE" id="PS01046">
    <property type="entry name" value="LON_SER"/>
    <property type="match status" value="1"/>
</dbReference>
<dbReference type="PRINTS" id="PR00830">
    <property type="entry name" value="ENDOLAPTASE"/>
</dbReference>
<dbReference type="SMART" id="SM00382">
    <property type="entry name" value="AAA"/>
    <property type="match status" value="1"/>
</dbReference>
<dbReference type="InterPro" id="IPR008268">
    <property type="entry name" value="Peptidase_S16_AS"/>
</dbReference>
<dbReference type="InterPro" id="IPR008269">
    <property type="entry name" value="Lon_proteolytic"/>
</dbReference>
<keyword evidence="18" id="KW-1185">Reference proteome</keyword>
<dbReference type="InterPro" id="IPR027543">
    <property type="entry name" value="Lon_bac"/>
</dbReference>
<evidence type="ECO:0000256" key="3">
    <source>
        <dbReference type="ARBA" id="ARBA00022670"/>
    </source>
</evidence>
<evidence type="ECO:0000256" key="6">
    <source>
        <dbReference type="ARBA" id="ARBA00022825"/>
    </source>
</evidence>
<dbReference type="Pfam" id="PF22667">
    <property type="entry name" value="Lon_lid"/>
    <property type="match status" value="1"/>
</dbReference>
<comment type="catalytic activity">
    <reaction evidence="9 10 13">
        <text>Hydrolysis of proteins in presence of ATP.</text>
        <dbReference type="EC" id="3.4.21.53"/>
    </reaction>
</comment>